<gene>
    <name evidence="2" type="ORF">WCD58_21725</name>
</gene>
<organism evidence="2 3">
    <name type="scientific">Actinomycetospora flava</name>
    <dbReference type="NCBI Taxonomy" id="3129232"/>
    <lineage>
        <taxon>Bacteria</taxon>
        <taxon>Bacillati</taxon>
        <taxon>Actinomycetota</taxon>
        <taxon>Actinomycetes</taxon>
        <taxon>Pseudonocardiales</taxon>
        <taxon>Pseudonocardiaceae</taxon>
        <taxon>Actinomycetospora</taxon>
    </lineage>
</organism>
<evidence type="ECO:0000259" key="1">
    <source>
        <dbReference type="PROSITE" id="PS50206"/>
    </source>
</evidence>
<keyword evidence="3" id="KW-1185">Reference proteome</keyword>
<sequence length="114" mass="12149">MDQELSVAELAIELETRRILLLDVRDGEDVAVGHIPGAWPVSLAALPLRLRDLDDPLHHKLGTVRARVALVAGDEDRLLVARAMLAEVGVDALAVAGGVAAWSRAGRPLNRGAH</sequence>
<dbReference type="Gene3D" id="3.40.250.10">
    <property type="entry name" value="Rhodanese-like domain"/>
    <property type="match status" value="1"/>
</dbReference>
<reference evidence="2 3" key="1">
    <citation type="submission" date="2024-03" db="EMBL/GenBank/DDBJ databases">
        <title>Actinomycetospora sp. OC33-EN07, a novel actinomycete isolated from wild orchid (Aerides multiflora).</title>
        <authorList>
            <person name="Suriyachadkun C."/>
        </authorList>
    </citation>
    <scope>NUCLEOTIDE SEQUENCE [LARGE SCALE GENOMIC DNA]</scope>
    <source>
        <strain evidence="2 3">OC33-EN07</strain>
    </source>
</reference>
<dbReference type="CDD" id="cd00158">
    <property type="entry name" value="RHOD"/>
    <property type="match status" value="1"/>
</dbReference>
<dbReference type="RefSeq" id="WP_337705153.1">
    <property type="nucleotide sequence ID" value="NZ_JBBEGM010000009.1"/>
</dbReference>
<dbReference type="SMART" id="SM00450">
    <property type="entry name" value="RHOD"/>
    <property type="match status" value="1"/>
</dbReference>
<dbReference type="EMBL" id="JBBEGM010000009">
    <property type="protein sequence ID" value="MEJ2863792.1"/>
    <property type="molecule type" value="Genomic_DNA"/>
</dbReference>
<feature type="domain" description="Rhodanese" evidence="1">
    <location>
        <begin position="15"/>
        <end position="111"/>
    </location>
</feature>
<dbReference type="InterPro" id="IPR036873">
    <property type="entry name" value="Rhodanese-like_dom_sf"/>
</dbReference>
<dbReference type="PROSITE" id="PS50206">
    <property type="entry name" value="RHODANESE_3"/>
    <property type="match status" value="1"/>
</dbReference>
<protein>
    <submittedName>
        <fullName evidence="2">Rhodanese-like domain-containing protein</fullName>
    </submittedName>
</protein>
<proteinExistence type="predicted"/>
<dbReference type="Proteomes" id="UP001369736">
    <property type="component" value="Unassembled WGS sequence"/>
</dbReference>
<dbReference type="SUPFAM" id="SSF52821">
    <property type="entry name" value="Rhodanese/Cell cycle control phosphatase"/>
    <property type="match status" value="1"/>
</dbReference>
<evidence type="ECO:0000313" key="2">
    <source>
        <dbReference type="EMBL" id="MEJ2863792.1"/>
    </source>
</evidence>
<dbReference type="InterPro" id="IPR001763">
    <property type="entry name" value="Rhodanese-like_dom"/>
</dbReference>
<dbReference type="Pfam" id="PF00581">
    <property type="entry name" value="Rhodanese"/>
    <property type="match status" value="1"/>
</dbReference>
<accession>A0ABU8M8W7</accession>
<comment type="caution">
    <text evidence="2">The sequence shown here is derived from an EMBL/GenBank/DDBJ whole genome shotgun (WGS) entry which is preliminary data.</text>
</comment>
<evidence type="ECO:0000313" key="3">
    <source>
        <dbReference type="Proteomes" id="UP001369736"/>
    </source>
</evidence>
<name>A0ABU8M8W7_9PSEU</name>